<evidence type="ECO:0000313" key="4">
    <source>
        <dbReference type="Proteomes" id="UP000295304"/>
    </source>
</evidence>
<accession>A0A4R3JDV7</accession>
<dbReference type="InterPro" id="IPR017592">
    <property type="entry name" value="Pilus_assmbl_Flp-typ_CpaB"/>
</dbReference>
<dbReference type="Pfam" id="PF16976">
    <property type="entry name" value="RcpC"/>
    <property type="match status" value="1"/>
</dbReference>
<organism evidence="3 4">
    <name type="scientific">Varunaivibrio sulfuroxidans</name>
    <dbReference type="NCBI Taxonomy" id="1773489"/>
    <lineage>
        <taxon>Bacteria</taxon>
        <taxon>Pseudomonadati</taxon>
        <taxon>Pseudomonadota</taxon>
        <taxon>Alphaproteobacteria</taxon>
        <taxon>Rhodospirillales</taxon>
        <taxon>Magnetovibrionaceae</taxon>
        <taxon>Varunaivibrio</taxon>
    </lineage>
</organism>
<name>A0A4R3JDV7_9PROT</name>
<evidence type="ECO:0000313" key="3">
    <source>
        <dbReference type="EMBL" id="TCS64032.1"/>
    </source>
</evidence>
<dbReference type="RefSeq" id="WP_132938007.1">
    <property type="nucleotide sequence ID" value="NZ_CP119676.1"/>
</dbReference>
<comment type="caution">
    <text evidence="3">The sequence shown here is derived from an EMBL/GenBank/DDBJ whole genome shotgun (WGS) entry which is preliminary data.</text>
</comment>
<protein>
    <submittedName>
        <fullName evidence="3">Pilus assembly protein CpaB</fullName>
    </submittedName>
</protein>
<reference evidence="3 4" key="1">
    <citation type="submission" date="2019-03" db="EMBL/GenBank/DDBJ databases">
        <title>Genomic Encyclopedia of Type Strains, Phase IV (KMG-IV): sequencing the most valuable type-strain genomes for metagenomic binning, comparative biology and taxonomic classification.</title>
        <authorList>
            <person name="Goeker M."/>
        </authorList>
    </citation>
    <scope>NUCLEOTIDE SEQUENCE [LARGE SCALE GENOMIC DNA]</scope>
    <source>
        <strain evidence="3 4">DSM 101688</strain>
    </source>
</reference>
<feature type="domain" description="Flp pilus assembly protein RcpC/CpaB" evidence="2">
    <location>
        <begin position="121"/>
        <end position="240"/>
    </location>
</feature>
<evidence type="ECO:0000259" key="2">
    <source>
        <dbReference type="Pfam" id="PF16976"/>
    </source>
</evidence>
<proteinExistence type="predicted"/>
<dbReference type="OrthoDB" id="163768at2"/>
<dbReference type="Proteomes" id="UP000295304">
    <property type="component" value="Unassembled WGS sequence"/>
</dbReference>
<evidence type="ECO:0000256" key="1">
    <source>
        <dbReference type="SAM" id="MobiDB-lite"/>
    </source>
</evidence>
<feature type="compositionally biased region" description="Polar residues" evidence="1">
    <location>
        <begin position="300"/>
        <end position="317"/>
    </location>
</feature>
<dbReference type="EMBL" id="SLZW01000002">
    <property type="protein sequence ID" value="TCS64032.1"/>
    <property type="molecule type" value="Genomic_DNA"/>
</dbReference>
<keyword evidence="4" id="KW-1185">Reference proteome</keyword>
<dbReference type="CDD" id="cd11614">
    <property type="entry name" value="SAF_CpaB_FlgA_like"/>
    <property type="match status" value="1"/>
</dbReference>
<dbReference type="NCBIfam" id="TIGR03177">
    <property type="entry name" value="pilus_cpaB"/>
    <property type="match status" value="1"/>
</dbReference>
<feature type="region of interest" description="Disordered" evidence="1">
    <location>
        <begin position="281"/>
        <end position="317"/>
    </location>
</feature>
<sequence>MRILVIALIFVAVTLAGGTAFLVRSYLHTQQTEIAQQAPKIQSAKILVASSALPVGTVVTSHNTEYRDWPEDGVADGYLVKSQGEDPLAKIEKDKHIVRHALAKGEPITMDKLYASGAPGFLPGVIAPGKRAIAIKVSAESSASGFILPDDRVDVVLTHNLARKVLAENKKKLNINKLIVVENTTETILKNIRVLALDQKVSDFKDGAMLAKTVLLEVTPRQAQILATAKAMGKLDLTLRSAEPRSGAKTAALGIKRPPYTTDVQVSPFLSQIGKELSAGLPKARSVPTARRKSAPAPSPTITIYRGTSSATGATAK</sequence>
<gene>
    <name evidence="3" type="ORF">EDD55_10269</name>
</gene>
<dbReference type="AlphaFoldDB" id="A0A4R3JDV7"/>
<dbReference type="InterPro" id="IPR031571">
    <property type="entry name" value="RcpC_dom"/>
</dbReference>